<proteinExistence type="predicted"/>
<gene>
    <name evidence="6" type="ORF">NDU88_003260</name>
</gene>
<dbReference type="PANTHER" id="PTHR47147">
    <property type="entry name" value="SYNCOILIN"/>
    <property type="match status" value="1"/>
</dbReference>
<dbReference type="AlphaFoldDB" id="A0AAV7TNI8"/>
<feature type="domain" description="IF rod" evidence="5">
    <location>
        <begin position="45"/>
        <end position="341"/>
    </location>
</feature>
<feature type="region of interest" description="Disordered" evidence="4">
    <location>
        <begin position="1"/>
        <end position="53"/>
    </location>
</feature>
<evidence type="ECO:0000256" key="3">
    <source>
        <dbReference type="SAM" id="Coils"/>
    </source>
</evidence>
<dbReference type="Gene3D" id="1.20.5.170">
    <property type="match status" value="1"/>
</dbReference>
<evidence type="ECO:0000313" key="7">
    <source>
        <dbReference type="Proteomes" id="UP001066276"/>
    </source>
</evidence>
<dbReference type="EMBL" id="JANPWB010000006">
    <property type="protein sequence ID" value="KAJ1178010.1"/>
    <property type="molecule type" value="Genomic_DNA"/>
</dbReference>
<feature type="coiled-coil region" evidence="3">
    <location>
        <begin position="114"/>
        <end position="176"/>
    </location>
</feature>
<dbReference type="Pfam" id="PF00038">
    <property type="entry name" value="Filament"/>
    <property type="match status" value="1"/>
</dbReference>
<dbReference type="InterPro" id="IPR027702">
    <property type="entry name" value="Syncoilin"/>
</dbReference>
<evidence type="ECO:0000259" key="5">
    <source>
        <dbReference type="SMART" id="SM01391"/>
    </source>
</evidence>
<feature type="coiled-coil region" evidence="3">
    <location>
        <begin position="54"/>
        <end position="81"/>
    </location>
</feature>
<accession>A0AAV7TNI8</accession>
<feature type="coiled-coil region" evidence="3">
    <location>
        <begin position="303"/>
        <end position="330"/>
    </location>
</feature>
<dbReference type="InterPro" id="IPR039008">
    <property type="entry name" value="IF_rod_dom"/>
</dbReference>
<evidence type="ECO:0000313" key="6">
    <source>
        <dbReference type="EMBL" id="KAJ1178010.1"/>
    </source>
</evidence>
<sequence length="352" mass="41040">MSGSEQEDAGPEGEGEAESGGEKEAEAGTQGDQMMPDDGVYLQLTEEEDGDSGLEDLGERFELCIQTVEELEQKRDNLIQEITVLLEPKLEDIRGAHEDIEKAYRLQAQVVLERDSLRQEIRAVKRKLFQVTREYVACQYQLENSRHDVAQFQVSKEEMQSMVTQLSEELSSVRDTCAQRKQALLQRLEVPQNQRGSRYLQESRRLSMEFENFMLENRHVLEAEYEPVFVRLLERRAATAKDLQQTREEVNRLKEALRPLQAEVSELHMHNWRLEQRIMLKKRKRDEEVLQLREQVEGMENSIREMKIGVQLQERKNKELEQLRSGLAHELSIYKGCLEIYGQLCTAKDKTE</sequence>
<feature type="coiled-coil region" evidence="3">
    <location>
        <begin position="236"/>
        <end position="263"/>
    </location>
</feature>
<dbReference type="SMART" id="SM01391">
    <property type="entry name" value="Filament"/>
    <property type="match status" value="1"/>
</dbReference>
<evidence type="ECO:0000256" key="1">
    <source>
        <dbReference type="ARBA" id="ARBA00022754"/>
    </source>
</evidence>
<keyword evidence="7" id="KW-1185">Reference proteome</keyword>
<evidence type="ECO:0000256" key="4">
    <source>
        <dbReference type="SAM" id="MobiDB-lite"/>
    </source>
</evidence>
<evidence type="ECO:0000256" key="2">
    <source>
        <dbReference type="ARBA" id="ARBA00023054"/>
    </source>
</evidence>
<protein>
    <recommendedName>
        <fullName evidence="5">IF rod domain-containing protein</fullName>
    </recommendedName>
</protein>
<dbReference type="Proteomes" id="UP001066276">
    <property type="component" value="Chromosome 3_2"/>
</dbReference>
<feature type="compositionally biased region" description="Acidic residues" evidence="4">
    <location>
        <begin position="1"/>
        <end position="19"/>
    </location>
</feature>
<reference evidence="6" key="1">
    <citation type="journal article" date="2022" name="bioRxiv">
        <title>Sequencing and chromosome-scale assembly of the giantPleurodeles waltlgenome.</title>
        <authorList>
            <person name="Brown T."/>
            <person name="Elewa A."/>
            <person name="Iarovenko S."/>
            <person name="Subramanian E."/>
            <person name="Araus A.J."/>
            <person name="Petzold A."/>
            <person name="Susuki M."/>
            <person name="Suzuki K.-i.T."/>
            <person name="Hayashi T."/>
            <person name="Toyoda A."/>
            <person name="Oliveira C."/>
            <person name="Osipova E."/>
            <person name="Leigh N.D."/>
            <person name="Simon A."/>
            <person name="Yun M.H."/>
        </authorList>
    </citation>
    <scope>NUCLEOTIDE SEQUENCE</scope>
    <source>
        <strain evidence="6">20211129_DDA</strain>
        <tissue evidence="6">Liver</tissue>
    </source>
</reference>
<comment type="caution">
    <text evidence="6">The sequence shown here is derived from an EMBL/GenBank/DDBJ whole genome shotgun (WGS) entry which is preliminary data.</text>
</comment>
<dbReference type="GO" id="GO:0005882">
    <property type="term" value="C:intermediate filament"/>
    <property type="evidence" value="ECO:0007669"/>
    <property type="project" value="UniProtKB-KW"/>
</dbReference>
<organism evidence="6 7">
    <name type="scientific">Pleurodeles waltl</name>
    <name type="common">Iberian ribbed newt</name>
    <dbReference type="NCBI Taxonomy" id="8319"/>
    <lineage>
        <taxon>Eukaryota</taxon>
        <taxon>Metazoa</taxon>
        <taxon>Chordata</taxon>
        <taxon>Craniata</taxon>
        <taxon>Vertebrata</taxon>
        <taxon>Euteleostomi</taxon>
        <taxon>Amphibia</taxon>
        <taxon>Batrachia</taxon>
        <taxon>Caudata</taxon>
        <taxon>Salamandroidea</taxon>
        <taxon>Salamandridae</taxon>
        <taxon>Pleurodelinae</taxon>
        <taxon>Pleurodeles</taxon>
    </lineage>
</organism>
<keyword evidence="2 3" id="KW-0175">Coiled coil</keyword>
<dbReference type="PANTHER" id="PTHR47147:SF1">
    <property type="entry name" value="SYNCOILIN"/>
    <property type="match status" value="1"/>
</dbReference>
<keyword evidence="1" id="KW-0403">Intermediate filament</keyword>
<name>A0AAV7TNI8_PLEWA</name>